<accession>A0A543CTX6</accession>
<dbReference type="InterPro" id="IPR009091">
    <property type="entry name" value="RCC1/BLIP-II"/>
</dbReference>
<evidence type="ECO:0000256" key="3">
    <source>
        <dbReference type="SAM" id="SignalP"/>
    </source>
</evidence>
<dbReference type="AlphaFoldDB" id="A0A543CTX6"/>
<dbReference type="PANTHER" id="PTHR45982">
    <property type="entry name" value="REGULATOR OF CHROMOSOME CONDENSATION"/>
    <property type="match status" value="1"/>
</dbReference>
<keyword evidence="2" id="KW-0677">Repeat</keyword>
<name>A0A543CTX6_9ACTN</name>
<gene>
    <name evidence="5" type="ORF">FB559_6277</name>
</gene>
<dbReference type="PRINTS" id="PR00633">
    <property type="entry name" value="RCCNDNSATION"/>
</dbReference>
<dbReference type="RefSeq" id="WP_185792473.1">
    <property type="nucleotide sequence ID" value="NZ_VFOZ01000001.1"/>
</dbReference>
<reference evidence="5 6" key="1">
    <citation type="submission" date="2019-06" db="EMBL/GenBank/DDBJ databases">
        <title>Sequencing the genomes of 1000 actinobacteria strains.</title>
        <authorList>
            <person name="Klenk H.-P."/>
        </authorList>
    </citation>
    <scope>NUCLEOTIDE SEQUENCE [LARGE SCALE GENOMIC DNA]</scope>
    <source>
        <strain evidence="5 6">DSM 102200</strain>
    </source>
</reference>
<evidence type="ECO:0000256" key="2">
    <source>
        <dbReference type="ARBA" id="ARBA00022737"/>
    </source>
</evidence>
<dbReference type="Gene3D" id="2.130.10.30">
    <property type="entry name" value="Regulator of chromosome condensation 1/beta-lactamase-inhibitor protein II"/>
    <property type="match status" value="2"/>
</dbReference>
<feature type="domain" description="RCC1-like" evidence="4">
    <location>
        <begin position="181"/>
        <end position="404"/>
    </location>
</feature>
<evidence type="ECO:0000256" key="1">
    <source>
        <dbReference type="ARBA" id="ARBA00022658"/>
    </source>
</evidence>
<evidence type="ECO:0000259" key="4">
    <source>
        <dbReference type="Pfam" id="PF25390"/>
    </source>
</evidence>
<dbReference type="GO" id="GO:0005085">
    <property type="term" value="F:guanyl-nucleotide exchange factor activity"/>
    <property type="evidence" value="ECO:0007669"/>
    <property type="project" value="TreeGrafter"/>
</dbReference>
<sequence>MTEVIPSTERTRRWGRTHAFAVAAGLALVAATTTTLATAQPARASTWGFGEVWGRGTSGQLGNGSTADQHSPVLITSLTKITQFSGGFQHTLALRDDGTAWGWGDNTYGELGNGTTTGSSAPVQVTGLTDVAQVSAAADFSLALRSDGTVWAWGSGVSGQIGDGGTTNRTTPVQVSGLTGVRQIAAAGSHALALLADGTIRAWGDNTYGELGDGTTTNRSLPVVVSGQSGVAQVAGGYNHSLALHTDGTVRAWGYNGDGELGDGTTINRYFPVTVNGVNPSVDPSLSGVVQLSGGAYHDLAVRTDGTVVAWGGNYEGQIGDGTLTNRTIPVVVGGASSDVARVSAGGYHSLALRTDGTVRAWGYNHYGQVGDGTTTDRTSPVTVPGLSGVFQISGGGHHTLALDR</sequence>
<dbReference type="Proteomes" id="UP000316096">
    <property type="component" value="Unassembled WGS sequence"/>
</dbReference>
<organism evidence="5 6">
    <name type="scientific">Actinoallomurus bryophytorum</name>
    <dbReference type="NCBI Taxonomy" id="1490222"/>
    <lineage>
        <taxon>Bacteria</taxon>
        <taxon>Bacillati</taxon>
        <taxon>Actinomycetota</taxon>
        <taxon>Actinomycetes</taxon>
        <taxon>Streptosporangiales</taxon>
        <taxon>Thermomonosporaceae</taxon>
        <taxon>Actinoallomurus</taxon>
    </lineage>
</organism>
<dbReference type="GO" id="GO:0005737">
    <property type="term" value="C:cytoplasm"/>
    <property type="evidence" value="ECO:0007669"/>
    <property type="project" value="TreeGrafter"/>
</dbReference>
<dbReference type="InterPro" id="IPR058923">
    <property type="entry name" value="RCC1-like_dom"/>
</dbReference>
<evidence type="ECO:0000313" key="5">
    <source>
        <dbReference type="EMBL" id="TQM00562.1"/>
    </source>
</evidence>
<dbReference type="Pfam" id="PF00415">
    <property type="entry name" value="RCC1"/>
    <property type="match status" value="2"/>
</dbReference>
<feature type="chain" id="PRO_5039225199" evidence="3">
    <location>
        <begin position="40"/>
        <end position="405"/>
    </location>
</feature>
<dbReference type="InterPro" id="IPR051553">
    <property type="entry name" value="Ran_GTPase-activating"/>
</dbReference>
<dbReference type="SUPFAM" id="SSF50985">
    <property type="entry name" value="RCC1/BLIP-II"/>
    <property type="match status" value="2"/>
</dbReference>
<keyword evidence="3" id="KW-0732">Signal</keyword>
<dbReference type="PROSITE" id="PS00626">
    <property type="entry name" value="RCC1_2"/>
    <property type="match status" value="3"/>
</dbReference>
<dbReference type="PROSITE" id="PS50012">
    <property type="entry name" value="RCC1_3"/>
    <property type="match status" value="7"/>
</dbReference>
<evidence type="ECO:0000313" key="6">
    <source>
        <dbReference type="Proteomes" id="UP000316096"/>
    </source>
</evidence>
<dbReference type="InterPro" id="IPR000408">
    <property type="entry name" value="Reg_chr_condens"/>
</dbReference>
<dbReference type="EMBL" id="VFOZ01000001">
    <property type="protein sequence ID" value="TQM00562.1"/>
    <property type="molecule type" value="Genomic_DNA"/>
</dbReference>
<protein>
    <submittedName>
        <fullName evidence="5">Alpha-tubulin suppressor-like RCC1 family protein</fullName>
    </submittedName>
</protein>
<proteinExistence type="predicted"/>
<dbReference type="PANTHER" id="PTHR45982:SF1">
    <property type="entry name" value="REGULATOR OF CHROMOSOME CONDENSATION"/>
    <property type="match status" value="1"/>
</dbReference>
<feature type="signal peptide" evidence="3">
    <location>
        <begin position="1"/>
        <end position="39"/>
    </location>
</feature>
<keyword evidence="6" id="KW-1185">Reference proteome</keyword>
<keyword evidence="1" id="KW-0344">Guanine-nucleotide releasing factor</keyword>
<comment type="caution">
    <text evidence="5">The sequence shown here is derived from an EMBL/GenBank/DDBJ whole genome shotgun (WGS) entry which is preliminary data.</text>
</comment>
<dbReference type="Pfam" id="PF25390">
    <property type="entry name" value="WD40_RLD"/>
    <property type="match status" value="1"/>
</dbReference>